<dbReference type="Pfam" id="PF02151">
    <property type="entry name" value="UVR"/>
    <property type="match status" value="1"/>
</dbReference>
<dbReference type="InterPro" id="IPR010994">
    <property type="entry name" value="RuvA_2-like"/>
</dbReference>
<dbReference type="GO" id="GO:0009380">
    <property type="term" value="C:excinuclease repair complex"/>
    <property type="evidence" value="ECO:0007669"/>
    <property type="project" value="InterPro"/>
</dbReference>
<dbReference type="Pfam" id="PF01541">
    <property type="entry name" value="GIY-YIG"/>
    <property type="match status" value="1"/>
</dbReference>
<feature type="domain" description="UvrC family homology region profile" evidence="11">
    <location>
        <begin position="235"/>
        <end position="460"/>
    </location>
</feature>
<dbReference type="Pfam" id="PF22920">
    <property type="entry name" value="UvrC_RNaseH"/>
    <property type="match status" value="1"/>
</dbReference>
<evidence type="ECO:0000313" key="12">
    <source>
        <dbReference type="EMBL" id="MBA2880715.1"/>
    </source>
</evidence>
<dbReference type="InterPro" id="IPR038476">
    <property type="entry name" value="UvrC_RNase_H_dom_sf"/>
</dbReference>
<dbReference type="GO" id="GO:0009381">
    <property type="term" value="F:excinuclease ABC activity"/>
    <property type="evidence" value="ECO:0007669"/>
    <property type="project" value="UniProtKB-UniRule"/>
</dbReference>
<dbReference type="InterPro" id="IPR004791">
    <property type="entry name" value="UvrC"/>
</dbReference>
<dbReference type="PROSITE" id="PS50165">
    <property type="entry name" value="UVRC"/>
    <property type="match status" value="1"/>
</dbReference>
<dbReference type="PROSITE" id="PS50151">
    <property type="entry name" value="UVR"/>
    <property type="match status" value="1"/>
</dbReference>
<keyword evidence="6 7" id="KW-0742">SOS response</keyword>
<keyword evidence="4 7" id="KW-0267">Excision nuclease</keyword>
<evidence type="ECO:0000259" key="9">
    <source>
        <dbReference type="PROSITE" id="PS50151"/>
    </source>
</evidence>
<feature type="coiled-coil region" evidence="8">
    <location>
        <begin position="329"/>
        <end position="356"/>
    </location>
</feature>
<dbReference type="PANTHER" id="PTHR30562">
    <property type="entry name" value="UVRC/OXIDOREDUCTASE"/>
    <property type="match status" value="1"/>
</dbReference>
<dbReference type="InterPro" id="IPR036876">
    <property type="entry name" value="UVR_dom_sf"/>
</dbReference>
<evidence type="ECO:0000256" key="6">
    <source>
        <dbReference type="ARBA" id="ARBA00023236"/>
    </source>
</evidence>
<keyword evidence="1 7" id="KW-0963">Cytoplasm</keyword>
<evidence type="ECO:0000259" key="10">
    <source>
        <dbReference type="PROSITE" id="PS50164"/>
    </source>
</evidence>
<evidence type="ECO:0000256" key="7">
    <source>
        <dbReference type="HAMAP-Rule" id="MF_00203"/>
    </source>
</evidence>
<evidence type="ECO:0000259" key="11">
    <source>
        <dbReference type="PROSITE" id="PS50165"/>
    </source>
</evidence>
<comment type="subcellular location">
    <subcellularLocation>
        <location evidence="7">Cytoplasm</location>
    </subcellularLocation>
</comment>
<comment type="subunit">
    <text evidence="7">Interacts with UvrB in an incision complex.</text>
</comment>
<dbReference type="SUPFAM" id="SSF46600">
    <property type="entry name" value="C-terminal UvrC-binding domain of UvrB"/>
    <property type="match status" value="1"/>
</dbReference>
<name>A0A7W0HJZ8_9BACT</name>
<evidence type="ECO:0000256" key="1">
    <source>
        <dbReference type="ARBA" id="ARBA00022490"/>
    </source>
</evidence>
<comment type="caution">
    <text evidence="12">The sequence shown here is derived from an EMBL/GenBank/DDBJ whole genome shotgun (WGS) entry which is preliminary data.</text>
</comment>
<dbReference type="InterPro" id="IPR050066">
    <property type="entry name" value="UvrABC_protein_C"/>
</dbReference>
<dbReference type="GO" id="GO:0003677">
    <property type="term" value="F:DNA binding"/>
    <property type="evidence" value="ECO:0007669"/>
    <property type="project" value="UniProtKB-UniRule"/>
</dbReference>
<dbReference type="PROSITE" id="PS50164">
    <property type="entry name" value="GIY_YIG"/>
    <property type="match status" value="1"/>
</dbReference>
<feature type="domain" description="UVR" evidence="9">
    <location>
        <begin position="184"/>
        <end position="219"/>
    </location>
</feature>
<dbReference type="SUPFAM" id="SSF47781">
    <property type="entry name" value="RuvA domain 2-like"/>
    <property type="match status" value="1"/>
</dbReference>
<dbReference type="InterPro" id="IPR000305">
    <property type="entry name" value="GIY-YIG_endonuc"/>
</dbReference>
<dbReference type="NCBIfam" id="NF001824">
    <property type="entry name" value="PRK00558.1-5"/>
    <property type="match status" value="1"/>
</dbReference>
<dbReference type="FunFam" id="3.40.1440.10:FF:000001">
    <property type="entry name" value="UvrABC system protein C"/>
    <property type="match status" value="1"/>
</dbReference>
<sequence>MKNAEGKVIYVGKAANLKNRIRSYFSDASSRMDAKTGVLVKHIADFETVVTASETEALILESNLIKRYRPRYNVILKDDKRYPSLRMDLSEAYPNLTVVRKPKKDGALYFGPYASAGAVKQTLKMIHRVFKLRKCRSPQVKPRSRPCLNYQIGACLAPCCFHVDQQEYGKIVHEVRMFLQGRTPDLIRWIRAEMKEAADSQDYETAAQLRDKVYALEKTLEKQVAVTTDFVDRDVFAVERSPEKAVVMLLKVRNGYLQGMRDFLIKDAISEDAEILGAVIKQYYEQNPAVPGEVLTHTPPRDRGLYASWLSEMRGRKAVLHTPVRGEKRRLVEMAVQNARQRLQALTEEENSAAHLLGGLEKRLGLDRYPRRIECVDNSGLSGTDLVAGLVVFEDGVPKKSLYRHYRIQGVSAQDDYACMREVLFRRFSSDTGEEKDISLPDLLMVDGGKGQLNIALAVIDELGLSGRFGVIGIAKKDEAKGEPEDKIYLPGRANPVNFQQHTGQLHLLQRIRDEAHRRAVSFHRKRRSSRSLHSALDDIAGIGPRRKAVLLQHYGSIEAIAAAPVEELAGLSGMTRKAAQSIQSGLSGQ</sequence>
<keyword evidence="5 7" id="KW-0234">DNA repair</keyword>
<keyword evidence="8" id="KW-0175">Coiled coil</keyword>
<dbReference type="Gene3D" id="4.10.860.10">
    <property type="entry name" value="UVR domain"/>
    <property type="match status" value="1"/>
</dbReference>
<dbReference type="SUPFAM" id="SSF82771">
    <property type="entry name" value="GIY-YIG endonuclease"/>
    <property type="match status" value="1"/>
</dbReference>
<evidence type="ECO:0000256" key="5">
    <source>
        <dbReference type="ARBA" id="ARBA00023204"/>
    </source>
</evidence>
<dbReference type="CDD" id="cd10434">
    <property type="entry name" value="GIY-YIG_UvrC_Cho"/>
    <property type="match status" value="1"/>
</dbReference>
<dbReference type="Gene3D" id="3.30.420.340">
    <property type="entry name" value="UvrC, RNAse H endonuclease domain"/>
    <property type="match status" value="1"/>
</dbReference>
<dbReference type="Pfam" id="PF08459">
    <property type="entry name" value="UvrC_RNaseH_dom"/>
    <property type="match status" value="1"/>
</dbReference>
<dbReference type="GO" id="GO:0009432">
    <property type="term" value="P:SOS response"/>
    <property type="evidence" value="ECO:0007669"/>
    <property type="project" value="UniProtKB-UniRule"/>
</dbReference>
<dbReference type="HAMAP" id="MF_00203">
    <property type="entry name" value="UvrC"/>
    <property type="match status" value="1"/>
</dbReference>
<comment type="similarity">
    <text evidence="7">Belongs to the UvrC family.</text>
</comment>
<evidence type="ECO:0000256" key="8">
    <source>
        <dbReference type="SAM" id="Coils"/>
    </source>
</evidence>
<keyword evidence="2 7" id="KW-0227">DNA damage</keyword>
<dbReference type="InterPro" id="IPR001162">
    <property type="entry name" value="UvrC_RNase_H_dom"/>
</dbReference>
<evidence type="ECO:0000256" key="3">
    <source>
        <dbReference type="ARBA" id="ARBA00022769"/>
    </source>
</evidence>
<dbReference type="InterPro" id="IPR001943">
    <property type="entry name" value="UVR_dom"/>
</dbReference>
<dbReference type="GO" id="GO:0005737">
    <property type="term" value="C:cytoplasm"/>
    <property type="evidence" value="ECO:0007669"/>
    <property type="project" value="UniProtKB-SubCell"/>
</dbReference>
<evidence type="ECO:0000313" key="13">
    <source>
        <dbReference type="Proteomes" id="UP000525298"/>
    </source>
</evidence>
<dbReference type="InterPro" id="IPR047296">
    <property type="entry name" value="GIY-YIG_UvrC_Cho"/>
</dbReference>
<dbReference type="EMBL" id="JACDUS010000002">
    <property type="protein sequence ID" value="MBA2880715.1"/>
    <property type="molecule type" value="Genomic_DNA"/>
</dbReference>
<dbReference type="Gene3D" id="1.10.150.20">
    <property type="entry name" value="5' to 3' exonuclease, C-terminal subdomain"/>
    <property type="match status" value="1"/>
</dbReference>
<comment type="function">
    <text evidence="7">The UvrABC repair system catalyzes the recognition and processing of DNA lesions. UvrC both incises the 5' and 3' sides of the lesion. The N-terminal half is responsible for the 3' incision and the C-terminal half is responsible for the 5' incision.</text>
</comment>
<dbReference type="NCBIfam" id="TIGR00194">
    <property type="entry name" value="uvrC"/>
    <property type="match status" value="1"/>
</dbReference>
<dbReference type="Pfam" id="PF14520">
    <property type="entry name" value="HHH_5"/>
    <property type="match status" value="1"/>
</dbReference>
<accession>A0A7W0HJZ8</accession>
<organism evidence="12 13">
    <name type="scientific">Desulfosalsimonas propionicica</name>
    <dbReference type="NCBI Taxonomy" id="332175"/>
    <lineage>
        <taxon>Bacteria</taxon>
        <taxon>Pseudomonadati</taxon>
        <taxon>Thermodesulfobacteriota</taxon>
        <taxon>Desulfobacteria</taxon>
        <taxon>Desulfobacterales</taxon>
        <taxon>Desulfosalsimonadaceae</taxon>
        <taxon>Desulfosalsimonas</taxon>
    </lineage>
</organism>
<proteinExistence type="inferred from homology"/>
<dbReference type="PANTHER" id="PTHR30562:SF1">
    <property type="entry name" value="UVRABC SYSTEM PROTEIN C"/>
    <property type="match status" value="1"/>
</dbReference>
<feature type="domain" description="GIY-YIG" evidence="10">
    <location>
        <begin position="1"/>
        <end position="74"/>
    </location>
</feature>
<evidence type="ECO:0000256" key="4">
    <source>
        <dbReference type="ARBA" id="ARBA00022881"/>
    </source>
</evidence>
<dbReference type="SMART" id="SM00465">
    <property type="entry name" value="GIYc"/>
    <property type="match status" value="1"/>
</dbReference>
<dbReference type="GO" id="GO:0006289">
    <property type="term" value="P:nucleotide-excision repair"/>
    <property type="evidence" value="ECO:0007669"/>
    <property type="project" value="UniProtKB-UniRule"/>
</dbReference>
<evidence type="ECO:0000256" key="2">
    <source>
        <dbReference type="ARBA" id="ARBA00022763"/>
    </source>
</evidence>
<dbReference type="Proteomes" id="UP000525298">
    <property type="component" value="Unassembled WGS sequence"/>
</dbReference>
<dbReference type="Gene3D" id="3.40.1440.10">
    <property type="entry name" value="GIY-YIG endonuclease"/>
    <property type="match status" value="1"/>
</dbReference>
<keyword evidence="3 7" id="KW-0228">DNA excision</keyword>
<dbReference type="AlphaFoldDB" id="A0A7W0HJZ8"/>
<keyword evidence="13" id="KW-1185">Reference proteome</keyword>
<protein>
    <recommendedName>
        <fullName evidence="7">UvrABC system protein C</fullName>
        <shortName evidence="7">Protein UvrC</shortName>
    </recommendedName>
    <alternativeName>
        <fullName evidence="7">Excinuclease ABC subunit C</fullName>
    </alternativeName>
</protein>
<gene>
    <name evidence="7" type="primary">uvrC</name>
    <name evidence="12" type="ORF">HNR65_001033</name>
</gene>
<dbReference type="InterPro" id="IPR035901">
    <property type="entry name" value="GIY-YIG_endonuc_sf"/>
</dbReference>
<reference evidence="12 13" key="1">
    <citation type="submission" date="2020-07" db="EMBL/GenBank/DDBJ databases">
        <title>Genomic Encyclopedia of Type Strains, Phase IV (KMG-IV): sequencing the most valuable type-strain genomes for metagenomic binning, comparative biology and taxonomic classification.</title>
        <authorList>
            <person name="Goeker M."/>
        </authorList>
    </citation>
    <scope>NUCLEOTIDE SEQUENCE [LARGE SCALE GENOMIC DNA]</scope>
    <source>
        <strain evidence="12 13">DSM 17721</strain>
    </source>
</reference>